<gene>
    <name evidence="1" type="ORF">MBMO_EBAC080-L028H02.75</name>
</gene>
<dbReference type="PANTHER" id="PTHR40267:SF1">
    <property type="entry name" value="BLR3294 PROTEIN"/>
    <property type="match status" value="1"/>
</dbReference>
<dbReference type="AlphaFoldDB" id="Q6SF11"/>
<proteinExistence type="predicted"/>
<reference evidence="1" key="1">
    <citation type="submission" date="2003-11" db="EMBL/GenBank/DDBJ databases">
        <authorList>
            <person name="Heidelberg J.F."/>
            <person name="Eisen J.A."/>
            <person name="Nelson W.C."/>
            <person name="DeLong E.F."/>
        </authorList>
    </citation>
    <scope>NUCLEOTIDE SEQUENCE</scope>
</reference>
<dbReference type="InterPro" id="IPR026286">
    <property type="entry name" value="MaiA/AMDase"/>
</dbReference>
<dbReference type="EMBL" id="AY458649">
    <property type="protein sequence ID" value="AAR38411.1"/>
    <property type="molecule type" value="Genomic_DNA"/>
</dbReference>
<reference evidence="1" key="2">
    <citation type="submission" date="2003-12" db="EMBL/GenBank/DDBJ databases">
        <title>Monterey Bay Coastal Ocean Microbial Observatory environmental clone sequencing.</title>
        <authorList>
            <person name="DeLong E.F."/>
        </authorList>
    </citation>
    <scope>NUCLEOTIDE SEQUENCE</scope>
</reference>
<protein>
    <submittedName>
        <fullName evidence="1">Asp/Glu/Hydantoin racemase family protein</fullName>
    </submittedName>
</protein>
<dbReference type="PIRSF" id="PIRSF015736">
    <property type="entry name" value="MI"/>
    <property type="match status" value="1"/>
</dbReference>
<organism evidence="1">
    <name type="scientific">uncultured marine bacterium 582</name>
    <dbReference type="NCBI Taxonomy" id="257402"/>
    <lineage>
        <taxon>Bacteria</taxon>
        <taxon>environmental samples</taxon>
    </lineage>
</organism>
<dbReference type="Gene3D" id="3.40.50.12500">
    <property type="match status" value="1"/>
</dbReference>
<sequence>MEQKAKTMSTFAHLPFEVTAAAEKPAQMGLVTLETDLTIETEMRHFLSGAPGHNDASGVALLHTRIACDDQVTAENLSLMEGRFADALALFPKDYTFEVIGYGCTSASLVIGEARVQQIIQSNADVVHVTTPLTAAKRGLAALNVARIGYLAPYISEISHQMCDEFGAAGFAVSAAATFGEGRDSVVGCITPASILQSIGALVDRDPQLEAVFVSCTSLKCAPIIAHAERQFGIPVVSSNSAIAWDMARLAGVPVSATGKGSLFHCE</sequence>
<dbReference type="PANTHER" id="PTHR40267">
    <property type="entry name" value="BLR3294 PROTEIN"/>
    <property type="match status" value="1"/>
</dbReference>
<name>Q6SF11_9BACT</name>
<dbReference type="InterPro" id="IPR053714">
    <property type="entry name" value="Iso_Racemase_Enz_sf"/>
</dbReference>
<evidence type="ECO:0000313" key="1">
    <source>
        <dbReference type="EMBL" id="AAR38411.1"/>
    </source>
</evidence>
<accession>Q6SF11</accession>
<dbReference type="Pfam" id="PF17645">
    <property type="entry name" value="Amdase"/>
    <property type="match status" value="1"/>
</dbReference>